<dbReference type="PROSITE" id="PS50092">
    <property type="entry name" value="TSP1"/>
    <property type="match status" value="2"/>
</dbReference>
<evidence type="ECO:0000256" key="3">
    <source>
        <dbReference type="ARBA" id="ARBA00022729"/>
    </source>
</evidence>
<dbReference type="SMART" id="SM00209">
    <property type="entry name" value="TSP1"/>
    <property type="match status" value="1"/>
</dbReference>
<name>A0ABY7EZ68_MYAAR</name>
<keyword evidence="8" id="KW-1185">Reference proteome</keyword>
<dbReference type="PANTHER" id="PTHR22906">
    <property type="entry name" value="PROPERDIN"/>
    <property type="match status" value="1"/>
</dbReference>
<reference evidence="7" key="1">
    <citation type="submission" date="2022-11" db="EMBL/GenBank/DDBJ databases">
        <title>Centuries of genome instability and evolution in soft-shell clam transmissible cancer (bioRxiv).</title>
        <authorList>
            <person name="Hart S.F.M."/>
            <person name="Yonemitsu M.A."/>
            <person name="Giersch R.M."/>
            <person name="Beal B.F."/>
            <person name="Arriagada G."/>
            <person name="Davis B.W."/>
            <person name="Ostrander E.A."/>
            <person name="Goff S.P."/>
            <person name="Metzger M.J."/>
        </authorList>
    </citation>
    <scope>NUCLEOTIDE SEQUENCE</scope>
    <source>
        <strain evidence="7">MELC-2E11</strain>
        <tissue evidence="7">Siphon/mantle</tissue>
    </source>
</reference>
<dbReference type="InterPro" id="IPR052065">
    <property type="entry name" value="Compl_asym_regulator"/>
</dbReference>
<evidence type="ECO:0000313" key="8">
    <source>
        <dbReference type="Proteomes" id="UP001164746"/>
    </source>
</evidence>
<accession>A0ABY7EZ68</accession>
<dbReference type="EMBL" id="CP111020">
    <property type="protein sequence ID" value="WAR13793.1"/>
    <property type="molecule type" value="Genomic_DNA"/>
</dbReference>
<dbReference type="PANTHER" id="PTHR22906:SF43">
    <property type="entry name" value="PROPERDIN"/>
    <property type="match status" value="1"/>
</dbReference>
<dbReference type="Pfam" id="PF00090">
    <property type="entry name" value="TSP_1"/>
    <property type="match status" value="2"/>
</dbReference>
<evidence type="ECO:0000256" key="2">
    <source>
        <dbReference type="ARBA" id="ARBA00022525"/>
    </source>
</evidence>
<keyword evidence="2" id="KW-0964">Secreted</keyword>
<keyword evidence="3" id="KW-0732">Signal</keyword>
<evidence type="ECO:0000313" key="7">
    <source>
        <dbReference type="EMBL" id="WAR13793.1"/>
    </source>
</evidence>
<feature type="region of interest" description="Disordered" evidence="6">
    <location>
        <begin position="169"/>
        <end position="191"/>
    </location>
</feature>
<dbReference type="SUPFAM" id="SSF82895">
    <property type="entry name" value="TSP-1 type 1 repeat"/>
    <property type="match status" value="1"/>
</dbReference>
<sequence length="191" mass="20874">MSQIFTETIEFQDTYLSKFCSDDYPENYYSNYQNIISFLTFLNTSNSTGVNRLGKYLTGPPGASEPSRAAPGKNCACAICDNPPPQFGGKECEGSPASFEKCEMPGCLRVWFVSELCCYTINSRKLNILKRSHLDGGWTGWSNLTSCNSICGMGMQRTLRTCTAPAPANGGRECTGESMLSRECDNGPCPS</sequence>
<dbReference type="InterPro" id="IPR036383">
    <property type="entry name" value="TSP1_rpt_sf"/>
</dbReference>
<evidence type="ECO:0000256" key="4">
    <source>
        <dbReference type="ARBA" id="ARBA00022737"/>
    </source>
</evidence>
<gene>
    <name evidence="7" type="ORF">MAR_003898</name>
</gene>
<keyword evidence="5" id="KW-1015">Disulfide bond</keyword>
<dbReference type="Gene3D" id="2.20.100.10">
    <property type="entry name" value="Thrombospondin type-1 (TSP1) repeat"/>
    <property type="match status" value="1"/>
</dbReference>
<evidence type="ECO:0000256" key="5">
    <source>
        <dbReference type="ARBA" id="ARBA00023157"/>
    </source>
</evidence>
<keyword evidence="4" id="KW-0677">Repeat</keyword>
<feature type="non-terminal residue" evidence="7">
    <location>
        <position position="1"/>
    </location>
</feature>
<dbReference type="Proteomes" id="UP001164746">
    <property type="component" value="Chromosome 9"/>
</dbReference>
<proteinExistence type="predicted"/>
<organism evidence="7 8">
    <name type="scientific">Mya arenaria</name>
    <name type="common">Soft-shell clam</name>
    <dbReference type="NCBI Taxonomy" id="6604"/>
    <lineage>
        <taxon>Eukaryota</taxon>
        <taxon>Metazoa</taxon>
        <taxon>Spiralia</taxon>
        <taxon>Lophotrochozoa</taxon>
        <taxon>Mollusca</taxon>
        <taxon>Bivalvia</taxon>
        <taxon>Autobranchia</taxon>
        <taxon>Heteroconchia</taxon>
        <taxon>Euheterodonta</taxon>
        <taxon>Imparidentia</taxon>
        <taxon>Neoheterodontei</taxon>
        <taxon>Myida</taxon>
        <taxon>Myoidea</taxon>
        <taxon>Myidae</taxon>
        <taxon>Mya</taxon>
    </lineage>
</organism>
<protein>
    <submittedName>
        <fullName evidence="7">CADN-like protein</fullName>
    </submittedName>
</protein>
<dbReference type="InterPro" id="IPR000884">
    <property type="entry name" value="TSP1_rpt"/>
</dbReference>
<evidence type="ECO:0000256" key="1">
    <source>
        <dbReference type="ARBA" id="ARBA00004613"/>
    </source>
</evidence>
<evidence type="ECO:0000256" key="6">
    <source>
        <dbReference type="SAM" id="MobiDB-lite"/>
    </source>
</evidence>
<comment type="subcellular location">
    <subcellularLocation>
        <location evidence="1">Secreted</location>
    </subcellularLocation>
</comment>